<feature type="domain" description="Agenet" evidence="4">
    <location>
        <begin position="88"/>
        <end position="147"/>
    </location>
</feature>
<sequence>MSPGNIDLFGKGTLVEATSDEEWFSGGWFVAKILDPSPTTPGEMKFLVEYQSLLCHETLDGRELLRKHVDVKLVRPLRPPLPNDDKQQRFEVIDMVDAYYNDGWWVGVVSKVWGEEEQRVYSVLLENPSRIMNFRSSELRFHLDWVGDKWIQPQKHNKMSSKGGEKRGKQIEAETSGEKRKRGKHVKFLLKECGGDEGCVVKIDAEDSSTTGKECGGAEGSVDKIIVEDSSTIEAVVVDNMPYENENLRSLESSPVLKFVQSLEEFQLMPQKPHFCPLDECEEVFREGRVLQHMMTFVNVVKETSKLQVNASGSMMDVLLKCLPELESHGFDVKDVRSRLLKMRSMKKGREHLQAKLEKVKSEIKIRTHEGTKINAELIDAIEEIKVLEEKKARIISMHEENDSEMAKLKSSDSLLNEIIQNVEHNFASLATFPWR</sequence>
<dbReference type="AlphaFoldDB" id="A0AAD5IG85"/>
<gene>
    <name evidence="5" type="ORF">LWI28_019766</name>
</gene>
<organism evidence="5 6">
    <name type="scientific">Acer negundo</name>
    <name type="common">Box elder</name>
    <dbReference type="NCBI Taxonomy" id="4023"/>
    <lineage>
        <taxon>Eukaryota</taxon>
        <taxon>Viridiplantae</taxon>
        <taxon>Streptophyta</taxon>
        <taxon>Embryophyta</taxon>
        <taxon>Tracheophyta</taxon>
        <taxon>Spermatophyta</taxon>
        <taxon>Magnoliopsida</taxon>
        <taxon>eudicotyledons</taxon>
        <taxon>Gunneridae</taxon>
        <taxon>Pentapetalae</taxon>
        <taxon>rosids</taxon>
        <taxon>malvids</taxon>
        <taxon>Sapindales</taxon>
        <taxon>Sapindaceae</taxon>
        <taxon>Hippocastanoideae</taxon>
        <taxon>Acereae</taxon>
        <taxon>Acer</taxon>
    </lineage>
</organism>
<reference evidence="5" key="1">
    <citation type="journal article" date="2022" name="Plant J.">
        <title>Strategies of tolerance reflected in two North American maple genomes.</title>
        <authorList>
            <person name="McEvoy S.L."/>
            <person name="Sezen U.U."/>
            <person name="Trouern-Trend A."/>
            <person name="McMahon S.M."/>
            <person name="Schaberg P.G."/>
            <person name="Yang J."/>
            <person name="Wegrzyn J.L."/>
            <person name="Swenson N.G."/>
        </authorList>
    </citation>
    <scope>NUCLEOTIDE SEQUENCE</scope>
    <source>
        <strain evidence="5">91603</strain>
    </source>
</reference>
<dbReference type="InterPro" id="IPR008395">
    <property type="entry name" value="Agenet-like_dom"/>
</dbReference>
<proteinExistence type="predicted"/>
<feature type="domain" description="Agenet" evidence="4">
    <location>
        <begin position="7"/>
        <end position="82"/>
    </location>
</feature>
<dbReference type="InterPro" id="IPR007930">
    <property type="entry name" value="DUF724"/>
</dbReference>
<dbReference type="Pfam" id="PF05641">
    <property type="entry name" value="Agenet"/>
    <property type="match status" value="1"/>
</dbReference>
<reference evidence="5" key="2">
    <citation type="submission" date="2023-02" db="EMBL/GenBank/DDBJ databases">
        <authorList>
            <person name="Swenson N.G."/>
            <person name="Wegrzyn J.L."/>
            <person name="Mcevoy S.L."/>
        </authorList>
    </citation>
    <scope>NUCLEOTIDE SEQUENCE</scope>
    <source>
        <strain evidence="5">91603</strain>
        <tissue evidence="5">Leaf</tissue>
    </source>
</reference>
<evidence type="ECO:0000256" key="3">
    <source>
        <dbReference type="SAM" id="MobiDB-lite"/>
    </source>
</evidence>
<evidence type="ECO:0000259" key="4">
    <source>
        <dbReference type="SMART" id="SM00743"/>
    </source>
</evidence>
<name>A0AAD5IG85_ACENE</name>
<dbReference type="PANTHER" id="PTHR31917:SF153">
    <property type="entry name" value="DUF724 DOMAIN-CONTAINING PROTEIN 3-RELATED"/>
    <property type="match status" value="1"/>
</dbReference>
<dbReference type="Pfam" id="PF05266">
    <property type="entry name" value="DUF724"/>
    <property type="match status" value="1"/>
</dbReference>
<feature type="compositionally biased region" description="Basic and acidic residues" evidence="3">
    <location>
        <begin position="163"/>
        <end position="177"/>
    </location>
</feature>
<evidence type="ECO:0000313" key="5">
    <source>
        <dbReference type="EMBL" id="KAI9161687.1"/>
    </source>
</evidence>
<dbReference type="Proteomes" id="UP001064489">
    <property type="component" value="Chromosome 2"/>
</dbReference>
<feature type="region of interest" description="Disordered" evidence="3">
    <location>
        <begin position="154"/>
        <end position="177"/>
    </location>
</feature>
<keyword evidence="6" id="KW-1185">Reference proteome</keyword>
<protein>
    <recommendedName>
        <fullName evidence="4">Agenet domain-containing protein</fullName>
    </recommendedName>
</protein>
<comment type="caution">
    <text evidence="5">The sequence shown here is derived from an EMBL/GenBank/DDBJ whole genome shotgun (WGS) entry which is preliminary data.</text>
</comment>
<dbReference type="CDD" id="cd20406">
    <property type="entry name" value="Tudor_Agenet_AtDUF_rpt2_4"/>
    <property type="match status" value="1"/>
</dbReference>
<dbReference type="EMBL" id="JAJSOW010000106">
    <property type="protein sequence ID" value="KAI9161687.1"/>
    <property type="molecule type" value="Genomic_DNA"/>
</dbReference>
<keyword evidence="2" id="KW-0341">Growth regulation</keyword>
<dbReference type="InterPro" id="IPR014002">
    <property type="entry name" value="Agenet_dom_plant"/>
</dbReference>
<dbReference type="SMART" id="SM00743">
    <property type="entry name" value="Agenet"/>
    <property type="match status" value="2"/>
</dbReference>
<keyword evidence="1" id="KW-0813">Transport</keyword>
<dbReference type="CDD" id="cd20405">
    <property type="entry name" value="Tudor_Agenet_AtDUF_rpt1_3"/>
    <property type="match status" value="1"/>
</dbReference>
<evidence type="ECO:0000256" key="2">
    <source>
        <dbReference type="ARBA" id="ARBA00022604"/>
    </source>
</evidence>
<evidence type="ECO:0000256" key="1">
    <source>
        <dbReference type="ARBA" id="ARBA00022448"/>
    </source>
</evidence>
<evidence type="ECO:0000313" key="6">
    <source>
        <dbReference type="Proteomes" id="UP001064489"/>
    </source>
</evidence>
<accession>A0AAD5IG85</accession>
<dbReference type="PANTHER" id="PTHR31917">
    <property type="entry name" value="AGENET DOMAIN-CONTAINING PROTEIN-RELATED"/>
    <property type="match status" value="1"/>
</dbReference>